<feature type="region of interest" description="Disordered" evidence="2">
    <location>
        <begin position="406"/>
        <end position="495"/>
    </location>
</feature>
<gene>
    <name evidence="6" type="primary">LOC117664072</name>
</gene>
<dbReference type="InterPro" id="IPR007110">
    <property type="entry name" value="Ig-like_dom"/>
</dbReference>
<keyword evidence="5" id="KW-1185">Reference proteome</keyword>
<feature type="domain" description="Ig-like" evidence="4">
    <location>
        <begin position="54"/>
        <end position="140"/>
    </location>
</feature>
<dbReference type="PANTHER" id="PTHR15443">
    <property type="entry name" value="ZONA PELLUCIDA BINDING PROTEIN SP38"/>
    <property type="match status" value="1"/>
</dbReference>
<reference evidence="6" key="1">
    <citation type="submission" date="2025-08" db="UniProtKB">
        <authorList>
            <consortium name="RefSeq"/>
        </authorList>
    </citation>
    <scope>IDENTIFICATION</scope>
    <source>
        <tissue evidence="6">Blood</tissue>
    </source>
</reference>
<accession>A0ABM3ZBT9</accession>
<dbReference type="InterPro" id="IPR013783">
    <property type="entry name" value="Ig-like_fold"/>
</dbReference>
<dbReference type="InterPro" id="IPR011641">
    <property type="entry name" value="Tyr-kin_ephrin_A/B_rcpt-like"/>
</dbReference>
<evidence type="ECO:0000259" key="4">
    <source>
        <dbReference type="PROSITE" id="PS50835"/>
    </source>
</evidence>
<keyword evidence="3" id="KW-1133">Transmembrane helix</keyword>
<evidence type="ECO:0000256" key="2">
    <source>
        <dbReference type="SAM" id="MobiDB-lite"/>
    </source>
</evidence>
<proteinExistence type="predicted"/>
<protein>
    <submittedName>
        <fullName evidence="6">Zona pellucida-binding protein 2-like isoform X1</fullName>
    </submittedName>
</protein>
<organism evidence="5 6">
    <name type="scientific">Pantherophis guttatus</name>
    <name type="common">Corn snake</name>
    <name type="synonym">Elaphe guttata</name>
    <dbReference type="NCBI Taxonomy" id="94885"/>
    <lineage>
        <taxon>Eukaryota</taxon>
        <taxon>Metazoa</taxon>
        <taxon>Chordata</taxon>
        <taxon>Craniata</taxon>
        <taxon>Vertebrata</taxon>
        <taxon>Euteleostomi</taxon>
        <taxon>Lepidosauria</taxon>
        <taxon>Squamata</taxon>
        <taxon>Bifurcata</taxon>
        <taxon>Unidentata</taxon>
        <taxon>Episquamata</taxon>
        <taxon>Toxicofera</taxon>
        <taxon>Serpentes</taxon>
        <taxon>Colubroidea</taxon>
        <taxon>Colubridae</taxon>
        <taxon>Colubrinae</taxon>
        <taxon>Pantherophis</taxon>
    </lineage>
</organism>
<name>A0ABM3ZBT9_PANGU</name>
<keyword evidence="3" id="KW-0812">Transmembrane</keyword>
<feature type="coiled-coil region" evidence="1">
    <location>
        <begin position="240"/>
        <end position="267"/>
    </location>
</feature>
<evidence type="ECO:0000313" key="5">
    <source>
        <dbReference type="Proteomes" id="UP001652622"/>
    </source>
</evidence>
<feature type="transmembrane region" description="Helical" evidence="3">
    <location>
        <begin position="371"/>
        <end position="396"/>
    </location>
</feature>
<evidence type="ECO:0000256" key="1">
    <source>
        <dbReference type="SAM" id="Coils"/>
    </source>
</evidence>
<dbReference type="PANTHER" id="PTHR15443:SF5">
    <property type="entry name" value="ZONA PELLUCIDA-BINDING PROTEIN 1"/>
    <property type="match status" value="1"/>
</dbReference>
<dbReference type="Gene3D" id="2.60.40.10">
    <property type="entry name" value="Immunoglobulins"/>
    <property type="match status" value="1"/>
</dbReference>
<dbReference type="Proteomes" id="UP001652622">
    <property type="component" value="Unplaced"/>
</dbReference>
<keyword evidence="1" id="KW-0175">Coiled coil</keyword>
<dbReference type="SMART" id="SM01411">
    <property type="entry name" value="Ephrin_rec_like"/>
    <property type="match status" value="1"/>
</dbReference>
<evidence type="ECO:0000256" key="3">
    <source>
        <dbReference type="SAM" id="Phobius"/>
    </source>
</evidence>
<dbReference type="Gene3D" id="2.10.50.10">
    <property type="entry name" value="Tumor Necrosis Factor Receptor, subunit A, domain 2"/>
    <property type="match status" value="1"/>
</dbReference>
<dbReference type="InterPro" id="IPR010857">
    <property type="entry name" value="Sp38-bd"/>
</dbReference>
<dbReference type="RefSeq" id="XP_060545847.1">
    <property type="nucleotide sequence ID" value="XM_060689864.1"/>
</dbReference>
<dbReference type="Pfam" id="PF07699">
    <property type="entry name" value="Ephrin_rec_like"/>
    <property type="match status" value="1"/>
</dbReference>
<keyword evidence="3" id="KW-0472">Membrane</keyword>
<dbReference type="PROSITE" id="PS50835">
    <property type="entry name" value="IG_LIKE"/>
    <property type="match status" value="1"/>
</dbReference>
<sequence length="495" mass="55024">MRRMPFLPLVTMVIEWERPPARSKLSSSLATCPCCAFFLDLYKSDNETFSGQAPIEEKETELIFVHIGAKEFTVPCKPEKTDVVIGMNPTYNWNLENGENLTLHSGASLILHEFRAEESGRYTCSVSFTEEDQLHTMTFSHTVVGYHIRGELQVLLIFQSNSCDKSLAREFVRSLHTQLSQLVSHLHCELVSGSTTCFPTVEKPLDEFNLQVELKVTPFGKDWDKSCYPQIDSMALECYHSAVQKNLQEAKEAMTEFMEKNKNFSLETSNGSHVSFVNTFFNFLEDAKCQDGYGQTQELQSRCPDCCTLCPPGTYSVATSGSCVLCPIGSYSLHYGTVLCISCDNNWLTSHPGARTSADCLNMRVPPSRRFSVLMIAFAVPPLGCLCLIVICCYCFRRRWQKRRSSAKVDGQTKVQEEVPTSTTVDEQTKVQEEAPASANDTALVATEEHRSVALPFSSSEHPNNEGGMSPPPSKLQPRALPGLANPGARGLLSS</sequence>
<dbReference type="GeneID" id="117664072"/>
<evidence type="ECO:0000313" key="6">
    <source>
        <dbReference type="RefSeq" id="XP_060545847.1"/>
    </source>
</evidence>